<dbReference type="NCBIfam" id="TIGR01643">
    <property type="entry name" value="YD_repeat_2x"/>
    <property type="match status" value="9"/>
</dbReference>
<dbReference type="Proteomes" id="UP001246473">
    <property type="component" value="Unassembled WGS sequence"/>
</dbReference>
<feature type="transmembrane region" description="Helical" evidence="2">
    <location>
        <begin position="12"/>
        <end position="30"/>
    </location>
</feature>
<dbReference type="AlphaFoldDB" id="A0AAP5QBM9"/>
<dbReference type="InterPro" id="IPR045351">
    <property type="entry name" value="DUF6531"/>
</dbReference>
<dbReference type="Pfam" id="PF25023">
    <property type="entry name" value="TEN_YD-shell"/>
    <property type="match status" value="2"/>
</dbReference>
<evidence type="ECO:0000313" key="5">
    <source>
        <dbReference type="EMBL" id="MDT8841186.1"/>
    </source>
</evidence>
<dbReference type="Pfam" id="PF20148">
    <property type="entry name" value="DUF6531"/>
    <property type="match status" value="1"/>
</dbReference>
<dbReference type="InterPro" id="IPR022385">
    <property type="entry name" value="Rhs_assc_core"/>
</dbReference>
<dbReference type="SUPFAM" id="SSF101898">
    <property type="entry name" value="NHL repeat"/>
    <property type="match status" value="2"/>
</dbReference>
<gene>
    <name evidence="5" type="ORF">ParKJ_27540</name>
</gene>
<dbReference type="PANTHER" id="PTHR32305">
    <property type="match status" value="1"/>
</dbReference>
<organism evidence="5 6">
    <name type="scientific">Paraburkholderia fungorum</name>
    <dbReference type="NCBI Taxonomy" id="134537"/>
    <lineage>
        <taxon>Bacteria</taxon>
        <taxon>Pseudomonadati</taxon>
        <taxon>Pseudomonadota</taxon>
        <taxon>Betaproteobacteria</taxon>
        <taxon>Burkholderiales</taxon>
        <taxon>Burkholderiaceae</taxon>
        <taxon>Paraburkholderia</taxon>
    </lineage>
</organism>
<name>A0AAP5QBM9_9BURK</name>
<evidence type="ECO:0000313" key="6">
    <source>
        <dbReference type="Proteomes" id="UP001246473"/>
    </source>
</evidence>
<evidence type="ECO:0000256" key="2">
    <source>
        <dbReference type="SAM" id="Phobius"/>
    </source>
</evidence>
<feature type="domain" description="Teneurin-like YD-shell" evidence="4">
    <location>
        <begin position="392"/>
        <end position="538"/>
    </location>
</feature>
<evidence type="ECO:0000256" key="1">
    <source>
        <dbReference type="ARBA" id="ARBA00022737"/>
    </source>
</evidence>
<dbReference type="EMBL" id="JANSLM010000011">
    <property type="protein sequence ID" value="MDT8841186.1"/>
    <property type="molecule type" value="Genomic_DNA"/>
</dbReference>
<dbReference type="InterPro" id="IPR006530">
    <property type="entry name" value="YD"/>
</dbReference>
<evidence type="ECO:0000259" key="3">
    <source>
        <dbReference type="Pfam" id="PF20148"/>
    </source>
</evidence>
<feature type="domain" description="Teneurin-like YD-shell" evidence="4">
    <location>
        <begin position="761"/>
        <end position="1061"/>
    </location>
</feature>
<evidence type="ECO:0000259" key="4">
    <source>
        <dbReference type="Pfam" id="PF25023"/>
    </source>
</evidence>
<accession>A0AAP5QBM9</accession>
<comment type="caution">
    <text evidence="5">The sequence shown here is derived from an EMBL/GenBank/DDBJ whole genome shotgun (WGS) entry which is preliminary data.</text>
</comment>
<keyword evidence="2" id="KW-1133">Transmembrane helix</keyword>
<feature type="domain" description="DUF6531" evidence="3">
    <location>
        <begin position="121"/>
        <end position="201"/>
    </location>
</feature>
<dbReference type="InterPro" id="IPR050708">
    <property type="entry name" value="T6SS_VgrG/RHS"/>
</dbReference>
<protein>
    <submittedName>
        <fullName evidence="5">DUF6531 domain-containing protein</fullName>
    </submittedName>
</protein>
<dbReference type="PANTHER" id="PTHR32305:SF15">
    <property type="entry name" value="PROTEIN RHSA-RELATED"/>
    <property type="match status" value="1"/>
</dbReference>
<reference evidence="5" key="1">
    <citation type="submission" date="2022-08" db="EMBL/GenBank/DDBJ databases">
        <authorList>
            <person name="Kim S.-J."/>
        </authorList>
    </citation>
    <scope>NUCLEOTIDE SEQUENCE</scope>
    <source>
        <strain evidence="5">KJ</strain>
    </source>
</reference>
<dbReference type="Pfam" id="PF05593">
    <property type="entry name" value="RHS_repeat"/>
    <property type="match status" value="4"/>
</dbReference>
<proteinExistence type="predicted"/>
<dbReference type="Gene3D" id="2.180.10.10">
    <property type="entry name" value="RHS repeat-associated core"/>
    <property type="match status" value="4"/>
</dbReference>
<sequence>MHTIDALTARRVLLRPFVLFFFVLLSWFVTPHAQAVECPSRYAASGAYPADPMCPLKAAAADFGGMGGYVCGDPSVIASYCSGPSATDTTEPVSPEGSMPDDPDNCAADATAGCGRSTSGGEPVNLYTGQFYFFRHDLALADTLPLDLARTYRSGAYDGSGRPLVGAFGVGGGLNFDTILAMSTDRQRLELRQATGIRVPFTPRAGSSGKGWDDLTSPGEYYRARIDAAGTTGLTLTLRDGRIQRFTSIGGVYRLSRLEDRNGNAIVIARDSSTGAITSVSGPNGRTLTFTSIVGARGTPLISRVTDPLGRQVSYTYDSADRLVQVSDAAGGVWKYGWDSNSRLAVITDPEGNLQVASTYDGNDRVIAQKLADGSTFAFAYTLGGGKATQTDVTDRRGSIRRVEFDANGRVVRNTYPLGDATQQVQTFTYDATGRVTNLTAGDRQYAYGYDTNGNRISEADQYGTLHTRTHDSYSQVLTDAEAGDPQRGVATVYTYDAKGNLLTVTDRLGNRTTFTVDAQGRVLTVTDALKGVTRYTYTGGDLTAVTDPLNRTTQYTTDAAGRVTAVQDPLGNRTKRTLDALDRTTDITDALNGVTRFTWDRNGHLLSQSDPKGVTTRYTYNAIGRPVSKTDPLGRSETYTWTSAGQLASVTDRKGQVSRYTYDAAGRLARRALTPLGGDRPMRTQSYGWDTVTGKFQITSQSAWKDPYFTDNAAVLMVKRDPVSGKVASVQEFPNLPGHQTQQYGYAPDSRDLTRVVLNDATVEYMRDAEHRITQAQYTLNDEAPKTFTFAYDALGRRSKATLGNGIAIGYTWDAASQLTGITYGRSDGTTIGTLTYTYDAAGRRTGMGGSLAKTTLPQPVADAQYNGANQLTRWAGKTFTYDANGSLTGDGVNRYGWGVTGEFSQIDSADGSSIQYQYDVLGRRKRTIANGSRTTDYLNVGDDLALANTDDDWSHRLQQFPLFVGGAPDELLMRRIGDDPATDRYVLRDANNNVIALTNAGQNIVTQYRYEPYGQTTLSGAADANPQQYTGRENDGTGLYFYRNRYYHPATGRFISEDPIGYASGQTNAYAYVGGNPVQNVDPFGLATTPTADEIISSQCQASVRRVFPGQYLGMTLDEIKALSRNGDRDAKTAWKLLNDSRFRK</sequence>
<dbReference type="InterPro" id="IPR031325">
    <property type="entry name" value="RHS_repeat"/>
</dbReference>
<keyword evidence="2" id="KW-0472">Membrane</keyword>
<dbReference type="InterPro" id="IPR056823">
    <property type="entry name" value="TEN-like_YD-shell"/>
</dbReference>
<dbReference type="RefSeq" id="WP_106353121.1">
    <property type="nucleotide sequence ID" value="NZ_JANSLM010000011.1"/>
</dbReference>
<keyword evidence="2" id="KW-0812">Transmembrane</keyword>
<keyword evidence="1" id="KW-0677">Repeat</keyword>
<dbReference type="NCBIfam" id="TIGR03696">
    <property type="entry name" value="Rhs_assc_core"/>
    <property type="match status" value="1"/>
</dbReference>